<evidence type="ECO:0000313" key="3">
    <source>
        <dbReference type="Proteomes" id="UP000703822"/>
    </source>
</evidence>
<accession>A0A943QYS1</accession>
<name>A0A943QYS1_STRVE</name>
<keyword evidence="1" id="KW-1133">Transmembrane helix</keyword>
<comment type="caution">
    <text evidence="2">The sequence shown here is derived from an EMBL/GenBank/DDBJ whole genome shotgun (WGS) entry which is preliminary data.</text>
</comment>
<dbReference type="AlphaFoldDB" id="A0A943QYS1"/>
<gene>
    <name evidence="2" type="ORF">KH901_09320</name>
</gene>
<dbReference type="EMBL" id="JAHAGS010000326">
    <property type="protein sequence ID" value="MBS6098615.1"/>
    <property type="molecule type" value="Genomic_DNA"/>
</dbReference>
<feature type="transmembrane region" description="Helical" evidence="1">
    <location>
        <begin position="52"/>
        <end position="76"/>
    </location>
</feature>
<reference evidence="2" key="1">
    <citation type="submission" date="2021-05" db="EMBL/GenBank/DDBJ databases">
        <title>Infant gut strain persistence is associated with maternal origin, phylogeny, and functional potential including surface adhesion and iron acquisition.</title>
        <authorList>
            <person name="Lou Y.C."/>
        </authorList>
    </citation>
    <scope>NUCLEOTIDE SEQUENCE</scope>
    <source>
        <strain evidence="2">L3_122_031G1_dasL3_122_031G1_maxbin2.maxbin.025s ta_sub</strain>
    </source>
</reference>
<dbReference type="Proteomes" id="UP000703822">
    <property type="component" value="Unassembled WGS sequence"/>
</dbReference>
<feature type="non-terminal residue" evidence="2">
    <location>
        <position position="127"/>
    </location>
</feature>
<keyword evidence="1" id="KW-0472">Membrane</keyword>
<feature type="transmembrane region" description="Helical" evidence="1">
    <location>
        <begin position="12"/>
        <end position="32"/>
    </location>
</feature>
<keyword evidence="1" id="KW-0812">Transmembrane</keyword>
<protein>
    <recommendedName>
        <fullName evidence="4">TIGR00374 family protein</fullName>
    </recommendedName>
</protein>
<sequence length="127" mass="14210">MKRLLERLQPLKAAVKSIFFISITVLVVVELVRLKRTITLESLESALSGLSIWHLALMVVIGLIAVSPMLFYDLILNRELETDFSKSYILETSWAVNTINNLAGFAGLVDVGLRYSFYSEDGQEKSG</sequence>
<evidence type="ECO:0000313" key="2">
    <source>
        <dbReference type="EMBL" id="MBS6098615.1"/>
    </source>
</evidence>
<organism evidence="2 3">
    <name type="scientific">Streptococcus vestibularis</name>
    <dbReference type="NCBI Taxonomy" id="1343"/>
    <lineage>
        <taxon>Bacteria</taxon>
        <taxon>Bacillati</taxon>
        <taxon>Bacillota</taxon>
        <taxon>Bacilli</taxon>
        <taxon>Lactobacillales</taxon>
        <taxon>Streptococcaceae</taxon>
        <taxon>Streptococcus</taxon>
    </lineage>
</organism>
<evidence type="ECO:0008006" key="4">
    <source>
        <dbReference type="Google" id="ProtNLM"/>
    </source>
</evidence>
<proteinExistence type="predicted"/>
<evidence type="ECO:0000256" key="1">
    <source>
        <dbReference type="SAM" id="Phobius"/>
    </source>
</evidence>